<evidence type="ECO:0000313" key="1">
    <source>
        <dbReference type="EMBL" id="CDI04154.1"/>
    </source>
</evidence>
<keyword evidence="2" id="KW-1185">Reference proteome</keyword>
<sequence>MKITGKLIWLGTPESQETAMIVIATERGDIVIPCAQHEAVQCASLLFEQVEIHLCKAAVMGESNE</sequence>
<evidence type="ECO:0000313" key="2">
    <source>
        <dbReference type="Proteomes" id="UP000035760"/>
    </source>
</evidence>
<protein>
    <submittedName>
        <fullName evidence="1">Uncharacterized protein</fullName>
    </submittedName>
</protein>
<dbReference type="STRING" id="1400863.BN873_890060"/>
<reference evidence="1" key="1">
    <citation type="submission" date="2013-07" db="EMBL/GenBank/DDBJ databases">
        <authorList>
            <person name="McIlroy S."/>
        </authorList>
    </citation>
    <scope>NUCLEOTIDE SEQUENCE [LARGE SCALE GENOMIC DNA]</scope>
    <source>
        <strain evidence="1">Run_A_D11</strain>
    </source>
</reference>
<dbReference type="AlphaFoldDB" id="W6MB96"/>
<proteinExistence type="predicted"/>
<dbReference type="EMBL" id="CBTJ020000101">
    <property type="protein sequence ID" value="CDI04154.1"/>
    <property type="molecule type" value="Genomic_DNA"/>
</dbReference>
<dbReference type="Proteomes" id="UP000035760">
    <property type="component" value="Unassembled WGS sequence"/>
</dbReference>
<reference evidence="1" key="2">
    <citation type="submission" date="2014-03" db="EMBL/GenBank/DDBJ databases">
        <title>Candidatus Competibacter-lineage genomes retrieved from metagenomes reveal functional metabolic diversity.</title>
        <authorList>
            <person name="McIlroy S.J."/>
            <person name="Albertsen M."/>
            <person name="Andresen E.K."/>
            <person name="Saunders A.M."/>
            <person name="Kristiansen R."/>
            <person name="Stokholm-Bjerregaard M."/>
            <person name="Nielsen K.L."/>
            <person name="Nielsen P.H."/>
        </authorList>
    </citation>
    <scope>NUCLEOTIDE SEQUENCE</scope>
    <source>
        <strain evidence="1">Run_A_D11</strain>
    </source>
</reference>
<gene>
    <name evidence="1" type="ORF">BN873_890060</name>
</gene>
<name>W6MB96_9GAMM</name>
<comment type="caution">
    <text evidence="1">The sequence shown here is derived from an EMBL/GenBank/DDBJ whole genome shotgun (WGS) entry which is preliminary data.</text>
</comment>
<organism evidence="1 2">
    <name type="scientific">Candidatus Competibacter denitrificans Run_A_D11</name>
    <dbReference type="NCBI Taxonomy" id="1400863"/>
    <lineage>
        <taxon>Bacteria</taxon>
        <taxon>Pseudomonadati</taxon>
        <taxon>Pseudomonadota</taxon>
        <taxon>Gammaproteobacteria</taxon>
        <taxon>Candidatus Competibacteraceae</taxon>
        <taxon>Candidatus Competibacter</taxon>
    </lineage>
</organism>
<accession>W6MB96</accession>